<feature type="signal peptide" evidence="1">
    <location>
        <begin position="1"/>
        <end position="25"/>
    </location>
</feature>
<reference evidence="2 3" key="1">
    <citation type="submission" date="2018-08" db="EMBL/GenBank/DDBJ databases">
        <title>Genomic Encyclopedia of Archaeal and Bacterial Type Strains, Phase II (KMG-II): from individual species to whole genera.</title>
        <authorList>
            <person name="Goeker M."/>
        </authorList>
    </citation>
    <scope>NUCLEOTIDE SEQUENCE [LARGE SCALE GENOMIC DNA]</scope>
    <source>
        <strain evidence="2 3">DSM 15986</strain>
    </source>
</reference>
<evidence type="ECO:0000256" key="1">
    <source>
        <dbReference type="SAM" id="SignalP"/>
    </source>
</evidence>
<evidence type="ECO:0000313" key="3">
    <source>
        <dbReference type="Proteomes" id="UP000256405"/>
    </source>
</evidence>
<comment type="caution">
    <text evidence="2">The sequence shown here is derived from an EMBL/GenBank/DDBJ whole genome shotgun (WGS) entry which is preliminary data.</text>
</comment>
<sequence length="75" mass="8477">MNTKLKKIAKTAAVGIFFMALLMNVKVSLTDPFLTISNEVVAQTNSSSGMEIYYVQFDYCSNYIPNCNKRVLKCR</sequence>
<accession>A0A3E0D7K1</accession>
<gene>
    <name evidence="2" type="ORF">C8N25_1336</name>
</gene>
<dbReference type="Proteomes" id="UP000256405">
    <property type="component" value="Unassembled WGS sequence"/>
</dbReference>
<feature type="chain" id="PRO_5017614482" evidence="1">
    <location>
        <begin position="26"/>
        <end position="75"/>
    </location>
</feature>
<proteinExistence type="predicted"/>
<dbReference type="EMBL" id="QUNF01000033">
    <property type="protein sequence ID" value="REG78473.1"/>
    <property type="molecule type" value="Genomic_DNA"/>
</dbReference>
<dbReference type="AlphaFoldDB" id="A0A3E0D7K1"/>
<protein>
    <submittedName>
        <fullName evidence="2">Uncharacterized protein</fullName>
    </submittedName>
</protein>
<name>A0A3E0D7K1_9BACT</name>
<keyword evidence="1" id="KW-0732">Signal</keyword>
<organism evidence="2 3">
    <name type="scientific">Algoriphagus antarcticus</name>
    <dbReference type="NCBI Taxonomy" id="238540"/>
    <lineage>
        <taxon>Bacteria</taxon>
        <taxon>Pseudomonadati</taxon>
        <taxon>Bacteroidota</taxon>
        <taxon>Cytophagia</taxon>
        <taxon>Cytophagales</taxon>
        <taxon>Cyclobacteriaceae</taxon>
        <taxon>Algoriphagus</taxon>
    </lineage>
</organism>
<evidence type="ECO:0000313" key="2">
    <source>
        <dbReference type="EMBL" id="REG78473.1"/>
    </source>
</evidence>
<keyword evidence="3" id="KW-1185">Reference proteome</keyword>